<dbReference type="GO" id="GO:0003677">
    <property type="term" value="F:DNA binding"/>
    <property type="evidence" value="ECO:0007669"/>
    <property type="project" value="UniProtKB-KW"/>
</dbReference>
<dbReference type="GO" id="GO:0006281">
    <property type="term" value="P:DNA repair"/>
    <property type="evidence" value="ECO:0007669"/>
    <property type="project" value="UniProtKB-KW"/>
</dbReference>
<sequence>MIPPETVARVFQEVAFKRSGTRMSAKSLALSTEYIRLFVEEAILRSNAQRLAEDSPTVIDGIDNIQEENEANESFEEENERGSGVSTQIPTDLASDTLDTRQLASVAGLLVLDF</sequence>
<organism evidence="8 9">
    <name type="scientific">Clavispora lusitaniae</name>
    <name type="common">Candida lusitaniae</name>
    <dbReference type="NCBI Taxonomy" id="36911"/>
    <lineage>
        <taxon>Eukaryota</taxon>
        <taxon>Fungi</taxon>
        <taxon>Dikarya</taxon>
        <taxon>Ascomycota</taxon>
        <taxon>Saccharomycotina</taxon>
        <taxon>Pichiomycetes</taxon>
        <taxon>Metschnikowiaceae</taxon>
        <taxon>Clavispora</taxon>
    </lineage>
</organism>
<name>A0AA91PYH6_CLALS</name>
<keyword evidence="5" id="KW-0234">DNA repair</keyword>
<feature type="region of interest" description="Disordered" evidence="7">
    <location>
        <begin position="67"/>
        <end position="92"/>
    </location>
</feature>
<proteinExistence type="inferred from homology"/>
<dbReference type="PANTHER" id="PTHR28680:SF1">
    <property type="entry name" value="CENTROMERE PROTEIN X"/>
    <property type="match status" value="1"/>
</dbReference>
<evidence type="ECO:0000256" key="4">
    <source>
        <dbReference type="ARBA" id="ARBA00023125"/>
    </source>
</evidence>
<dbReference type="CDD" id="cd22921">
    <property type="entry name" value="HFD_CENP-X"/>
    <property type="match status" value="1"/>
</dbReference>
<keyword evidence="4" id="KW-0238">DNA-binding</keyword>
<comment type="caution">
    <text evidence="8">The sequence shown here is derived from an EMBL/GenBank/DDBJ whole genome shotgun (WGS) entry which is preliminary data.</text>
</comment>
<evidence type="ECO:0000256" key="7">
    <source>
        <dbReference type="SAM" id="MobiDB-lite"/>
    </source>
</evidence>
<keyword evidence="6" id="KW-0539">Nucleus</keyword>
<evidence type="ECO:0000256" key="5">
    <source>
        <dbReference type="ARBA" id="ARBA00023204"/>
    </source>
</evidence>
<dbReference type="Pfam" id="PF09415">
    <property type="entry name" value="CENP-X"/>
    <property type="match status" value="1"/>
</dbReference>
<dbReference type="GO" id="GO:0071821">
    <property type="term" value="C:FANCM-MHF complex"/>
    <property type="evidence" value="ECO:0007669"/>
    <property type="project" value="TreeGrafter"/>
</dbReference>
<evidence type="ECO:0000313" key="8">
    <source>
        <dbReference type="EMBL" id="OVF07706.1"/>
    </source>
</evidence>
<dbReference type="InterPro" id="IPR018552">
    <property type="entry name" value="CENP-X"/>
</dbReference>
<dbReference type="GO" id="GO:0031297">
    <property type="term" value="P:replication fork processing"/>
    <property type="evidence" value="ECO:0007669"/>
    <property type="project" value="TreeGrafter"/>
</dbReference>
<dbReference type="Proteomes" id="UP000195602">
    <property type="component" value="Unassembled WGS sequence"/>
</dbReference>
<dbReference type="AlphaFoldDB" id="A0AA91PYH6"/>
<comment type="similarity">
    <text evidence="2">Belongs to the CENP-X/MHF2 family.</text>
</comment>
<dbReference type="PANTHER" id="PTHR28680">
    <property type="entry name" value="CENTROMERE PROTEIN X"/>
    <property type="match status" value="1"/>
</dbReference>
<evidence type="ECO:0000256" key="1">
    <source>
        <dbReference type="ARBA" id="ARBA00004123"/>
    </source>
</evidence>
<accession>A0AA91PYH6</accession>
<evidence type="ECO:0000313" key="9">
    <source>
        <dbReference type="Proteomes" id="UP000195602"/>
    </source>
</evidence>
<keyword evidence="3" id="KW-0227">DNA damage</keyword>
<dbReference type="GO" id="GO:0051382">
    <property type="term" value="P:kinetochore assembly"/>
    <property type="evidence" value="ECO:0007669"/>
    <property type="project" value="InterPro"/>
</dbReference>
<reference evidence="8 9" key="1">
    <citation type="submission" date="2017-04" db="EMBL/GenBank/DDBJ databases">
        <title>Draft genome of the yeast Clavispora lusitaniae type strain CBS 6936.</title>
        <authorList>
            <person name="Durrens P."/>
            <person name="Klopp C."/>
            <person name="Biteau N."/>
            <person name="Fitton-Ouhabi V."/>
            <person name="Dementhon K."/>
            <person name="Accoceberry I."/>
            <person name="Sherman D.J."/>
            <person name="Noel T."/>
        </authorList>
    </citation>
    <scope>NUCLEOTIDE SEQUENCE [LARGE SCALE GENOMIC DNA]</scope>
    <source>
        <strain evidence="8 9">CBS 6936</strain>
    </source>
</reference>
<dbReference type="KEGG" id="clus:A9F13_11g00385"/>
<evidence type="ECO:0000256" key="2">
    <source>
        <dbReference type="ARBA" id="ARBA00009359"/>
    </source>
</evidence>
<gene>
    <name evidence="8" type="ORF">A9F13_11g00385</name>
</gene>
<protein>
    <submittedName>
        <fullName evidence="8">CENP-S associating Centromere protein</fullName>
    </submittedName>
</protein>
<feature type="compositionally biased region" description="Acidic residues" evidence="7">
    <location>
        <begin position="67"/>
        <end position="79"/>
    </location>
</feature>
<comment type="subcellular location">
    <subcellularLocation>
        <location evidence="1">Nucleus</location>
    </subcellularLocation>
</comment>
<dbReference type="GO" id="GO:0000712">
    <property type="term" value="P:resolution of meiotic recombination intermediates"/>
    <property type="evidence" value="ECO:0007669"/>
    <property type="project" value="TreeGrafter"/>
</dbReference>
<evidence type="ECO:0000256" key="3">
    <source>
        <dbReference type="ARBA" id="ARBA00022763"/>
    </source>
</evidence>
<evidence type="ECO:0000256" key="6">
    <source>
        <dbReference type="ARBA" id="ARBA00023242"/>
    </source>
</evidence>
<dbReference type="EMBL" id="LYUB02000011">
    <property type="protein sequence ID" value="OVF07706.1"/>
    <property type="molecule type" value="Genomic_DNA"/>
</dbReference>